<evidence type="ECO:0000256" key="1">
    <source>
        <dbReference type="SAM" id="SignalP"/>
    </source>
</evidence>
<dbReference type="AlphaFoldDB" id="A0A016W3D8"/>
<keyword evidence="1" id="KW-0732">Signal</keyword>
<accession>A0A016W3D8</accession>
<evidence type="ECO:0000313" key="3">
    <source>
        <dbReference type="Proteomes" id="UP000024635"/>
    </source>
</evidence>
<proteinExistence type="predicted"/>
<keyword evidence="3" id="KW-1185">Reference proteome</keyword>
<comment type="caution">
    <text evidence="2">The sequence shown here is derived from an EMBL/GenBank/DDBJ whole genome shotgun (WGS) entry which is preliminary data.</text>
</comment>
<name>A0A016W3D8_9BILA</name>
<sequence length="144" mass="17064">MLTVSLILFTLFSQLLSDPTYIEELQDLLDDKVDIYGLERLKNDDEITRWEKMRKIRFLLMKQPKEVGAQYSTRMGIRKSMHDEHIAGRLSRSSDPEVREFWRQIHRLDTDWSISEGEAAEREFEMLAKLTPEQRKSLGNICRC</sequence>
<dbReference type="OrthoDB" id="5840102at2759"/>
<gene>
    <name evidence="2" type="primary">Acey_s0001.g227</name>
    <name evidence="2" type="ORF">Y032_0001g227</name>
</gene>
<feature type="chain" id="PRO_5001494213" evidence="1">
    <location>
        <begin position="18"/>
        <end position="144"/>
    </location>
</feature>
<organism evidence="2 3">
    <name type="scientific">Ancylostoma ceylanicum</name>
    <dbReference type="NCBI Taxonomy" id="53326"/>
    <lineage>
        <taxon>Eukaryota</taxon>
        <taxon>Metazoa</taxon>
        <taxon>Ecdysozoa</taxon>
        <taxon>Nematoda</taxon>
        <taxon>Chromadorea</taxon>
        <taxon>Rhabditida</taxon>
        <taxon>Rhabditina</taxon>
        <taxon>Rhabditomorpha</taxon>
        <taxon>Strongyloidea</taxon>
        <taxon>Ancylostomatidae</taxon>
        <taxon>Ancylostomatinae</taxon>
        <taxon>Ancylostoma</taxon>
    </lineage>
</organism>
<dbReference type="Proteomes" id="UP000024635">
    <property type="component" value="Unassembled WGS sequence"/>
</dbReference>
<dbReference type="EMBL" id="JARK01001337">
    <property type="protein sequence ID" value="EYC34071.1"/>
    <property type="molecule type" value="Genomic_DNA"/>
</dbReference>
<protein>
    <submittedName>
        <fullName evidence="2">Uncharacterized protein</fullName>
    </submittedName>
</protein>
<feature type="signal peptide" evidence="1">
    <location>
        <begin position="1"/>
        <end position="17"/>
    </location>
</feature>
<evidence type="ECO:0000313" key="2">
    <source>
        <dbReference type="EMBL" id="EYC34071.1"/>
    </source>
</evidence>
<reference evidence="3" key="1">
    <citation type="journal article" date="2015" name="Nat. Genet.">
        <title>The genome and transcriptome of the zoonotic hookworm Ancylostoma ceylanicum identify infection-specific gene families.</title>
        <authorList>
            <person name="Schwarz E.M."/>
            <person name="Hu Y."/>
            <person name="Antoshechkin I."/>
            <person name="Miller M.M."/>
            <person name="Sternberg P.W."/>
            <person name="Aroian R.V."/>
        </authorList>
    </citation>
    <scope>NUCLEOTIDE SEQUENCE</scope>
    <source>
        <strain evidence="3">HY135</strain>
    </source>
</reference>